<feature type="transmembrane region" description="Helical" evidence="1">
    <location>
        <begin position="142"/>
        <end position="163"/>
    </location>
</feature>
<accession>A0AAU9K4V4</accession>
<dbReference type="EMBL" id="CAJZBQ010000056">
    <property type="protein sequence ID" value="CAG9333046.1"/>
    <property type="molecule type" value="Genomic_DNA"/>
</dbReference>
<proteinExistence type="predicted"/>
<name>A0AAU9K4V4_9CILI</name>
<organism evidence="2 3">
    <name type="scientific">Blepharisma stoltei</name>
    <dbReference type="NCBI Taxonomy" id="1481888"/>
    <lineage>
        <taxon>Eukaryota</taxon>
        <taxon>Sar</taxon>
        <taxon>Alveolata</taxon>
        <taxon>Ciliophora</taxon>
        <taxon>Postciliodesmatophora</taxon>
        <taxon>Heterotrichea</taxon>
        <taxon>Heterotrichida</taxon>
        <taxon>Blepharismidae</taxon>
        <taxon>Blepharisma</taxon>
    </lineage>
</organism>
<dbReference type="Proteomes" id="UP001162131">
    <property type="component" value="Unassembled WGS sequence"/>
</dbReference>
<comment type="caution">
    <text evidence="2">The sequence shown here is derived from an EMBL/GenBank/DDBJ whole genome shotgun (WGS) entry which is preliminary data.</text>
</comment>
<keyword evidence="3" id="KW-1185">Reference proteome</keyword>
<evidence type="ECO:0000313" key="3">
    <source>
        <dbReference type="Proteomes" id="UP001162131"/>
    </source>
</evidence>
<protein>
    <submittedName>
        <fullName evidence="2">Uncharacterized protein</fullName>
    </submittedName>
</protein>
<gene>
    <name evidence="2" type="ORF">BSTOLATCC_MIC57866</name>
</gene>
<keyword evidence="1" id="KW-0472">Membrane</keyword>
<reference evidence="2" key="1">
    <citation type="submission" date="2021-09" db="EMBL/GenBank/DDBJ databases">
        <authorList>
            <consortium name="AG Swart"/>
            <person name="Singh M."/>
            <person name="Singh A."/>
            <person name="Seah K."/>
            <person name="Emmerich C."/>
        </authorList>
    </citation>
    <scope>NUCLEOTIDE SEQUENCE</scope>
    <source>
        <strain evidence="2">ATCC30299</strain>
    </source>
</reference>
<keyword evidence="1" id="KW-0812">Transmembrane</keyword>
<evidence type="ECO:0000256" key="1">
    <source>
        <dbReference type="SAM" id="Phobius"/>
    </source>
</evidence>
<dbReference type="AlphaFoldDB" id="A0AAU9K4V4"/>
<evidence type="ECO:0000313" key="2">
    <source>
        <dbReference type="EMBL" id="CAG9333046.1"/>
    </source>
</evidence>
<sequence length="204" mass="23114">MYSDIESGGAVTSSSRKLIGKLYISEDLLDSESRSFPEDKLELEELIEGHLLLGLFLQKSEISRLSRLFTLITILFFELGLQGLLFFSYEKFDPEAYTEAIFSEFSSKFFGYAILAATIAMPIEAFMLILLSINKKEKSGKFLVFTGLGVLILIGSITGIYMIDYGYMYWAICLAIEVILEICVVESFLMFVRYFMIQGFGSMK</sequence>
<feature type="transmembrane region" description="Helical" evidence="1">
    <location>
        <begin position="169"/>
        <end position="195"/>
    </location>
</feature>
<feature type="transmembrane region" description="Helical" evidence="1">
    <location>
        <begin position="109"/>
        <end position="130"/>
    </location>
</feature>
<feature type="transmembrane region" description="Helical" evidence="1">
    <location>
        <begin position="68"/>
        <end position="89"/>
    </location>
</feature>
<keyword evidence="1" id="KW-1133">Transmembrane helix</keyword>